<dbReference type="PANTHER" id="PTHR34347:SF1">
    <property type="entry name" value="DNA REPAIR-SCAFFOLDING PROTEIN"/>
    <property type="match status" value="1"/>
</dbReference>
<gene>
    <name evidence="4" type="ORF">TGEB3V08_LOCUS8956</name>
</gene>
<evidence type="ECO:0000256" key="1">
    <source>
        <dbReference type="SAM" id="Coils"/>
    </source>
</evidence>
<feature type="region of interest" description="Disordered" evidence="2">
    <location>
        <begin position="1"/>
        <end position="26"/>
    </location>
</feature>
<accession>A0A7R9K4W2</accession>
<organism evidence="4">
    <name type="scientific">Timema genevievae</name>
    <name type="common">Walking stick</name>
    <dbReference type="NCBI Taxonomy" id="629358"/>
    <lineage>
        <taxon>Eukaryota</taxon>
        <taxon>Metazoa</taxon>
        <taxon>Ecdysozoa</taxon>
        <taxon>Arthropoda</taxon>
        <taxon>Hexapoda</taxon>
        <taxon>Insecta</taxon>
        <taxon>Pterygota</taxon>
        <taxon>Neoptera</taxon>
        <taxon>Polyneoptera</taxon>
        <taxon>Phasmatodea</taxon>
        <taxon>Timematodea</taxon>
        <taxon>Timematoidea</taxon>
        <taxon>Timematidae</taxon>
        <taxon>Timema</taxon>
    </lineage>
</organism>
<dbReference type="InterPro" id="IPR028032">
    <property type="entry name" value="DUF4503"/>
</dbReference>
<dbReference type="PANTHER" id="PTHR34347">
    <property type="entry name" value="DNA REPAIR-SCAFFOLDING PROTEIN SPIDR"/>
    <property type="match status" value="1"/>
</dbReference>
<dbReference type="GO" id="GO:0005654">
    <property type="term" value="C:nucleoplasm"/>
    <property type="evidence" value="ECO:0007669"/>
    <property type="project" value="TreeGrafter"/>
</dbReference>
<proteinExistence type="predicted"/>
<dbReference type="InterPro" id="IPR053054">
    <property type="entry name" value="DNA_repair-scaffolding"/>
</dbReference>
<evidence type="ECO:0000313" key="4">
    <source>
        <dbReference type="EMBL" id="CAD7603909.1"/>
    </source>
</evidence>
<dbReference type="GO" id="GO:0070202">
    <property type="term" value="P:regulation of establishment of protein localization to chromosome"/>
    <property type="evidence" value="ECO:0007669"/>
    <property type="project" value="TreeGrafter"/>
</dbReference>
<feature type="coiled-coil region" evidence="1">
    <location>
        <begin position="624"/>
        <end position="658"/>
    </location>
</feature>
<name>A0A7R9K4W2_TIMGE</name>
<evidence type="ECO:0000259" key="3">
    <source>
        <dbReference type="Pfam" id="PF14951"/>
    </source>
</evidence>
<dbReference type="EMBL" id="OE843792">
    <property type="protein sequence ID" value="CAD7603909.1"/>
    <property type="molecule type" value="Genomic_DNA"/>
</dbReference>
<feature type="compositionally biased region" description="Basic and acidic residues" evidence="2">
    <location>
        <begin position="1"/>
        <end position="17"/>
    </location>
</feature>
<keyword evidence="1" id="KW-0175">Coiled coil</keyword>
<dbReference type="Pfam" id="PF14951">
    <property type="entry name" value="DUF4503"/>
    <property type="match status" value="1"/>
</dbReference>
<reference evidence="4" key="1">
    <citation type="submission" date="2020-11" db="EMBL/GenBank/DDBJ databases">
        <authorList>
            <person name="Tran Van P."/>
        </authorList>
    </citation>
    <scope>NUCLEOTIDE SEQUENCE</scope>
</reference>
<dbReference type="GO" id="GO:0000724">
    <property type="term" value="P:double-strand break repair via homologous recombination"/>
    <property type="evidence" value="ECO:0007669"/>
    <property type="project" value="TreeGrafter"/>
</dbReference>
<protein>
    <recommendedName>
        <fullName evidence="3">DUF4503 domain-containing protein</fullName>
    </recommendedName>
</protein>
<feature type="domain" description="DUF4503" evidence="3">
    <location>
        <begin position="673"/>
        <end position="779"/>
    </location>
</feature>
<dbReference type="GO" id="GO:0000228">
    <property type="term" value="C:nuclear chromosome"/>
    <property type="evidence" value="ECO:0007669"/>
    <property type="project" value="TreeGrafter"/>
</dbReference>
<evidence type="ECO:0000256" key="2">
    <source>
        <dbReference type="SAM" id="MobiDB-lite"/>
    </source>
</evidence>
<dbReference type="AlphaFoldDB" id="A0A7R9K4W2"/>
<sequence>MTKDKEQDESSTLREGNDELFDWSGTSSNGTNTVSADVIIVLDPSIVQLPKLLPKSVIRIYPPWQVMEMPRLGVTMVLCLTHVDIVSSCSQIDSCSIPATVERAHTVLEFNCACLKEKEHSIRLNHKCSFNFPDRGREFMEHIFPRDCSEYPSAITRQTSQTVDVDVNNNSGTIADAVNNYDCVLSGNIWLLICVERIFQYRQTRFELNTTESQHNNGSQTDGRNVAWSMIGRDMNGEYCEVTLGSLFSDIKSKPSSLSIQEENKVSARPTVENIHTEMCPKFEGHLKGSNNEYKINKYWEAVSSRSALGKIFKLTGLMLIKRIPKIKTPGLWALLNSITESINPQTVTSSGDSKRIENNKENVEGFQASNTSKRSFTEIQPPNNTNQVFFYVFSTSGDAWDMSEHVTEHQSLCLCSVKHPRITSLADVLKQYLRRTILVKVLHTRHDRLYVLDTSLGPGSPGYVVVMLKSLCYMPMEVIHGQSMVIILQDVQCHKGSLLADKYTQISLVKDIHDVITLLDKDALTSLQSLRPAIPPLELSSTDNEIITLTVILVLPHGNAAVERGFSQTSNYLTDSRTCPFEASIRGIQSTKDGLKHYHYQCHTVPFTRDFIEKGHGVHELYLARLDEEKRIEDERKNQEQEDKEKIKNQSEEYQALEKFWKRNCRKAMQTSNVVGVDEDTAFAWPSCALCNNELLAELPDRRYFCNKCGATVPTITNMSLAVYVTSLLLPLHCSIKVQLAQETILGLLTPSISTVEGYDLTSLLGQEIGPLLCLVVQTRTSEDDNTGFLLEQLPGIQHHKAAVHNRQNSTGRYYAQIALPEVAHRIPVDRHIRDKCQLQTQSGRETKQ</sequence>